<feature type="transmembrane region" description="Helical" evidence="1">
    <location>
        <begin position="168"/>
        <end position="187"/>
    </location>
</feature>
<feature type="transmembrane region" description="Helical" evidence="1">
    <location>
        <begin position="199"/>
        <end position="222"/>
    </location>
</feature>
<keyword evidence="1" id="KW-0472">Membrane</keyword>
<keyword evidence="1" id="KW-0812">Transmembrane</keyword>
<proteinExistence type="predicted"/>
<dbReference type="EMBL" id="JAFNEN010000548">
    <property type="protein sequence ID" value="KAG8180806.1"/>
    <property type="molecule type" value="Genomic_DNA"/>
</dbReference>
<dbReference type="AlphaFoldDB" id="A0AAV6UB01"/>
<keyword evidence="1" id="KW-1133">Transmembrane helix</keyword>
<feature type="transmembrane region" description="Helical" evidence="1">
    <location>
        <begin position="285"/>
        <end position="305"/>
    </location>
</feature>
<organism evidence="2 3">
    <name type="scientific">Oedothorax gibbosus</name>
    <dbReference type="NCBI Taxonomy" id="931172"/>
    <lineage>
        <taxon>Eukaryota</taxon>
        <taxon>Metazoa</taxon>
        <taxon>Ecdysozoa</taxon>
        <taxon>Arthropoda</taxon>
        <taxon>Chelicerata</taxon>
        <taxon>Arachnida</taxon>
        <taxon>Araneae</taxon>
        <taxon>Araneomorphae</taxon>
        <taxon>Entelegynae</taxon>
        <taxon>Araneoidea</taxon>
        <taxon>Linyphiidae</taxon>
        <taxon>Erigoninae</taxon>
        <taxon>Oedothorax</taxon>
    </lineage>
</organism>
<sequence>MICLRGNIKLARISDRRKFKKHNRSGWLTHTSDTKPQTGYFSSNMSNPESPDLLFDVLWFTGINFKLTEKKTVCEKILRNSVCFLYLTGLVYSLGIRLRAFVVDDRGTMIITEMLALVCCILLWISLNVQSRKIVSVHVTISKNRIEDLFNVCSVFPNKFKKSKWMQVVAIITICSPLFSSAAAMLISKSSGENVDKHLNFLALGFKFKVGMYYKYILLFVLRSYDLSICFVSSQMTCFLFSTLSYNVSLCVKETTDQLISNVNDIDVFYTTGKAIKSYRRIQNIILGLETAISLPLFYIMAFLLCELFALMSNAIHLARYGTSFSTMCIVLCAILITGFHAIVLIFCTSSIEENYRSMVRAFVCLPDDTLKPSYVRELLQMLKLLAFNDNVQLTAWGMFPIRRGFFLTIVGTLATYGVLLVQFT</sequence>
<evidence type="ECO:0000256" key="1">
    <source>
        <dbReference type="SAM" id="Phobius"/>
    </source>
</evidence>
<feature type="transmembrane region" description="Helical" evidence="1">
    <location>
        <begin position="108"/>
        <end position="127"/>
    </location>
</feature>
<accession>A0AAV6UB01</accession>
<comment type="caution">
    <text evidence="2">The sequence shown here is derived from an EMBL/GenBank/DDBJ whole genome shotgun (WGS) entry which is preliminary data.</text>
</comment>
<protein>
    <recommendedName>
        <fullName evidence="4">Gustatory receptor</fullName>
    </recommendedName>
</protein>
<evidence type="ECO:0000313" key="2">
    <source>
        <dbReference type="EMBL" id="KAG8180806.1"/>
    </source>
</evidence>
<keyword evidence="3" id="KW-1185">Reference proteome</keyword>
<dbReference type="Proteomes" id="UP000827092">
    <property type="component" value="Unassembled WGS sequence"/>
</dbReference>
<feature type="transmembrane region" description="Helical" evidence="1">
    <location>
        <begin position="405"/>
        <end position="424"/>
    </location>
</feature>
<gene>
    <name evidence="2" type="ORF">JTE90_008591</name>
</gene>
<reference evidence="2 3" key="1">
    <citation type="journal article" date="2022" name="Nat. Ecol. Evol.">
        <title>A masculinizing supergene underlies an exaggerated male reproductive morph in a spider.</title>
        <authorList>
            <person name="Hendrickx F."/>
            <person name="De Corte Z."/>
            <person name="Sonet G."/>
            <person name="Van Belleghem S.M."/>
            <person name="Kostlbacher S."/>
            <person name="Vangestel C."/>
        </authorList>
    </citation>
    <scope>NUCLEOTIDE SEQUENCE [LARGE SCALE GENOMIC DNA]</scope>
    <source>
        <strain evidence="2">W744_W776</strain>
    </source>
</reference>
<feature type="transmembrane region" description="Helical" evidence="1">
    <location>
        <begin position="325"/>
        <end position="349"/>
    </location>
</feature>
<feature type="transmembrane region" description="Helical" evidence="1">
    <location>
        <begin position="77"/>
        <end position="96"/>
    </location>
</feature>
<evidence type="ECO:0000313" key="3">
    <source>
        <dbReference type="Proteomes" id="UP000827092"/>
    </source>
</evidence>
<name>A0AAV6UB01_9ARAC</name>
<evidence type="ECO:0008006" key="4">
    <source>
        <dbReference type="Google" id="ProtNLM"/>
    </source>
</evidence>